<organism evidence="3 4">
    <name type="scientific">Acanthosepion pharaonis</name>
    <name type="common">Pharaoh cuttlefish</name>
    <name type="synonym">Sepia pharaonis</name>
    <dbReference type="NCBI Taxonomy" id="158019"/>
    <lineage>
        <taxon>Eukaryota</taxon>
        <taxon>Metazoa</taxon>
        <taxon>Spiralia</taxon>
        <taxon>Lophotrochozoa</taxon>
        <taxon>Mollusca</taxon>
        <taxon>Cephalopoda</taxon>
        <taxon>Coleoidea</taxon>
        <taxon>Decapodiformes</taxon>
        <taxon>Sepiida</taxon>
        <taxon>Sepiina</taxon>
        <taxon>Sepiidae</taxon>
        <taxon>Acanthosepion</taxon>
    </lineage>
</organism>
<dbReference type="Gene3D" id="3.60.10.10">
    <property type="entry name" value="Endonuclease/exonuclease/phosphatase"/>
    <property type="match status" value="1"/>
</dbReference>
<dbReference type="EC" id="3.1.3.36" evidence="3"/>
<protein>
    <submittedName>
        <fullName evidence="3">INPP5E</fullName>
        <ecNumber evidence="3">3.1.3.36</ecNumber>
    </submittedName>
</protein>
<feature type="domain" description="Inositol polyphosphate-related phosphatase" evidence="2">
    <location>
        <begin position="278"/>
        <end position="574"/>
    </location>
</feature>
<feature type="region of interest" description="Disordered" evidence="1">
    <location>
        <begin position="70"/>
        <end position="108"/>
    </location>
</feature>
<evidence type="ECO:0000313" key="4">
    <source>
        <dbReference type="Proteomes" id="UP000597762"/>
    </source>
</evidence>
<sequence>MLILEVFLLPPSPLQLSYSSSVSTSLYGDQKAKRLHCLKPSPSCLCRTLLKINSSLHRFRIAAEDSDSVKSIKSSPFQPKPPIIPRKTRPLPRAISNHGQPDSLDETNATHANDQQDLFQAGSTDDHHKAKLNSSHMELPSEQPSSSGLSSYHYDSDVSDQYLVDQVGSTWTVRSLPATTSPRLPPLTSVSSLPPFNRNFSSKTLRTAYKSEPLFSTHQINRGSLETFSQGSFASSTASALPAITTREARSRSYLFGNINSGISLLGSEELHRYFPDRKVKMFVGTWNMGGHKDMVSQRIVDFILPEKCELVQDIYVIGTQENSMQKKEWEIKLQENLGPSYVLFHSTSLGSLHLAVFMRRDLIWFCSNLEENNLATRAMTMIKTKGSVALAFSFFGTSLLFINSHFTACYQKMSDRVNDYEKTIRELRLAKGRLQSSKKDIIGQYNSVFWIGDFNFRIDGDACPVENMLGDQNPNFEKILRSDQLLQLINEDKIFKGFQEGRIVFPPTYKFDIKSDTNTYHKLRTPSYTDRVLFRSKRKNCITCIYYNCAENVKLSDHKPVFGIYEVAIRPGRDTLTLDAGRFNKEVYIEANKRRAQSQYGKPVNHKSSSVCSIQ</sequence>
<proteinExistence type="predicted"/>
<dbReference type="Proteomes" id="UP000597762">
    <property type="component" value="Unassembled WGS sequence"/>
</dbReference>
<evidence type="ECO:0000256" key="1">
    <source>
        <dbReference type="SAM" id="MobiDB-lite"/>
    </source>
</evidence>
<dbReference type="SUPFAM" id="SSF56219">
    <property type="entry name" value="DNase I-like"/>
    <property type="match status" value="1"/>
</dbReference>
<dbReference type="Pfam" id="PF22669">
    <property type="entry name" value="Exo_endo_phos2"/>
    <property type="match status" value="1"/>
</dbReference>
<dbReference type="OrthoDB" id="2248459at2759"/>
<dbReference type="PANTHER" id="PTHR47039:SF1">
    <property type="entry name" value="INOSITOL POLYPHOSPHATE 5-PHOSPHATASE E"/>
    <property type="match status" value="1"/>
</dbReference>
<dbReference type="InterPro" id="IPR000300">
    <property type="entry name" value="IPPc"/>
</dbReference>
<keyword evidence="3" id="KW-0378">Hydrolase</keyword>
<dbReference type="EMBL" id="CAHIKZ030005024">
    <property type="protein sequence ID" value="CAE1318319.1"/>
    <property type="molecule type" value="Genomic_DNA"/>
</dbReference>
<dbReference type="AlphaFoldDB" id="A0A812EAR0"/>
<evidence type="ECO:0000313" key="3">
    <source>
        <dbReference type="EMBL" id="CAE1318319.1"/>
    </source>
</evidence>
<dbReference type="PANTHER" id="PTHR47039">
    <property type="entry name" value="INOSITOL POLYPHOSPHATE 5-PHOSPHATASE E"/>
    <property type="match status" value="1"/>
</dbReference>
<dbReference type="GO" id="GO:0046856">
    <property type="term" value="P:phosphatidylinositol dephosphorylation"/>
    <property type="evidence" value="ECO:0007669"/>
    <property type="project" value="InterPro"/>
</dbReference>
<reference evidence="3" key="1">
    <citation type="submission" date="2021-01" db="EMBL/GenBank/DDBJ databases">
        <authorList>
            <person name="Li R."/>
            <person name="Bekaert M."/>
        </authorList>
    </citation>
    <scope>NUCLEOTIDE SEQUENCE</scope>
    <source>
        <strain evidence="3">Farmed</strain>
    </source>
</reference>
<evidence type="ECO:0000259" key="2">
    <source>
        <dbReference type="SMART" id="SM00128"/>
    </source>
</evidence>
<gene>
    <name evidence="3" type="ORF">SPHA_68795</name>
</gene>
<dbReference type="SMART" id="SM00128">
    <property type="entry name" value="IPPc"/>
    <property type="match status" value="1"/>
</dbReference>
<dbReference type="InterPro" id="IPR036691">
    <property type="entry name" value="Endo/exonu/phosph_ase_sf"/>
</dbReference>
<accession>A0A812EAR0</accession>
<dbReference type="GO" id="GO:0004439">
    <property type="term" value="F:phosphatidylinositol-4,5-bisphosphate 5-phosphatase activity"/>
    <property type="evidence" value="ECO:0007669"/>
    <property type="project" value="UniProtKB-EC"/>
</dbReference>
<keyword evidence="4" id="KW-1185">Reference proteome</keyword>
<dbReference type="InterPro" id="IPR053321">
    <property type="entry name" value="IPP-5-Phosphatase_Type_IV"/>
</dbReference>
<comment type="caution">
    <text evidence="3">The sequence shown here is derived from an EMBL/GenBank/DDBJ whole genome shotgun (WGS) entry which is preliminary data.</text>
</comment>
<name>A0A812EAR0_ACAPH</name>